<dbReference type="Gene3D" id="3.40.50.150">
    <property type="entry name" value="Vaccinia Virus protein VP39"/>
    <property type="match status" value="1"/>
</dbReference>
<proteinExistence type="predicted"/>
<name>A0ABP0NM69_9DINO</name>
<evidence type="ECO:0000313" key="6">
    <source>
        <dbReference type="Proteomes" id="UP001642484"/>
    </source>
</evidence>
<feature type="compositionally biased region" description="Basic and acidic residues" evidence="3">
    <location>
        <begin position="499"/>
        <end position="508"/>
    </location>
</feature>
<feature type="region of interest" description="Disordered" evidence="3">
    <location>
        <begin position="1"/>
        <end position="31"/>
    </location>
</feature>
<feature type="domain" description="DUF7869" evidence="4">
    <location>
        <begin position="309"/>
        <end position="446"/>
    </location>
</feature>
<comment type="caution">
    <text evidence="5">The sequence shown here is derived from an EMBL/GenBank/DDBJ whole genome shotgun (WGS) entry which is preliminary data.</text>
</comment>
<dbReference type="Pfam" id="PF25273">
    <property type="entry name" value="DUF7869"/>
    <property type="match status" value="1"/>
</dbReference>
<keyword evidence="1" id="KW-0489">Methyltransferase</keyword>
<keyword evidence="6" id="KW-1185">Reference proteome</keyword>
<evidence type="ECO:0000259" key="4">
    <source>
        <dbReference type="Pfam" id="PF25273"/>
    </source>
</evidence>
<feature type="compositionally biased region" description="Acidic residues" evidence="3">
    <location>
        <begin position="1"/>
        <end position="14"/>
    </location>
</feature>
<feature type="region of interest" description="Disordered" evidence="3">
    <location>
        <begin position="466"/>
        <end position="517"/>
    </location>
</feature>
<dbReference type="InterPro" id="IPR057191">
    <property type="entry name" value="DUF7869"/>
</dbReference>
<organism evidence="5 6">
    <name type="scientific">Durusdinium trenchii</name>
    <dbReference type="NCBI Taxonomy" id="1381693"/>
    <lineage>
        <taxon>Eukaryota</taxon>
        <taxon>Sar</taxon>
        <taxon>Alveolata</taxon>
        <taxon>Dinophyceae</taxon>
        <taxon>Suessiales</taxon>
        <taxon>Symbiodiniaceae</taxon>
        <taxon>Durusdinium</taxon>
    </lineage>
</organism>
<sequence length="766" mass="86073">MSSDEEFGVSDDEPGVAKEIFESSDDGGEAAVPALGNQLCCEQEFFSSSDESTKPESSCQTGKKEVVARSASKRAYTNRRSRTGAARFLGKPVCLQALRRLLAIGTSTLDKLRHSQVAFTGRSARPKHPIFGFCLDGEASAKWHSVAVFLWHIYHSSAEFMPSNLRLPRGRKETPEPFDRATVDGDDQDFSVRYVSKVLSELHEYNADINVKMLGPGGDDVPKRWLQHSNRTELYHEYVAYSEANNLKPASYSTFLKVVNCVMKLLAGSVSTSVLTCIQDGMDQAKFKMPRLDPRLRHSKLVERLYRPQQHIVASWLHGHSLRFWVSGEELPKNSETSIEAMARALSECLNDMQRLPLTLHCQHDSTYREAKNQYFCRFLLLMCALGVFRQCCISFLRTGHSHEDVDQIFSQIAAMLACKSFSTPDDLLEILNMTCRADDGAEAVRKKRRKLQKIACHAARSVRDRAEQGSAHESPEILLYSSSDEERQTHPKQKGKPSRADANRADDGGDDPDADLTTLPAWPADMEFGVRHSFLCENDKQKLRFLNESFPDADHIFHDMVEVSKGRAKDFKLGGQYTTVPEVDGVVSGFPCVSVSALNMCAKSFKDTSGATGCGWKSVRDFMKRNRPGFAVLENVKTLTHTRAIDDYTKPVDMIMKFMAGLGYECMYEVVNSTSYGLPQSRTRCWMIFIRLDSFQALAPRSPDSLLSTFQSFRLQPCALQKLLLDGNDLEDKSSHRTTQHKAKGLKWHEKFETACGHLGKVSWL</sequence>
<evidence type="ECO:0000256" key="3">
    <source>
        <dbReference type="SAM" id="MobiDB-lite"/>
    </source>
</evidence>
<dbReference type="Pfam" id="PF00145">
    <property type="entry name" value="DNA_methylase"/>
    <property type="match status" value="1"/>
</dbReference>
<dbReference type="EMBL" id="CAXAMN010021954">
    <property type="protein sequence ID" value="CAK9064870.1"/>
    <property type="molecule type" value="Genomic_DNA"/>
</dbReference>
<dbReference type="InterPro" id="IPR001525">
    <property type="entry name" value="C5_MeTfrase"/>
</dbReference>
<dbReference type="PANTHER" id="PTHR33153:SF3">
    <property type="entry name" value="TRAFFICKING PROTEIN PARTICLE COMPLEX SUBUNIT 11 DOMAIN-CONTAINING PROTEIN"/>
    <property type="match status" value="1"/>
</dbReference>
<evidence type="ECO:0000256" key="2">
    <source>
        <dbReference type="ARBA" id="ARBA00022679"/>
    </source>
</evidence>
<accession>A0ABP0NM69</accession>
<dbReference type="SUPFAM" id="SSF53335">
    <property type="entry name" value="S-adenosyl-L-methionine-dependent methyltransferases"/>
    <property type="match status" value="1"/>
</dbReference>
<dbReference type="PANTHER" id="PTHR33153">
    <property type="entry name" value="MYND-TYPE DOMAIN-CONTAINING PROTEIN"/>
    <property type="match status" value="1"/>
</dbReference>
<reference evidence="5 6" key="1">
    <citation type="submission" date="2024-02" db="EMBL/GenBank/DDBJ databases">
        <authorList>
            <person name="Chen Y."/>
            <person name="Shah S."/>
            <person name="Dougan E. K."/>
            <person name="Thang M."/>
            <person name="Chan C."/>
        </authorList>
    </citation>
    <scope>NUCLEOTIDE SEQUENCE [LARGE SCALE GENOMIC DNA]</scope>
</reference>
<dbReference type="Proteomes" id="UP001642484">
    <property type="component" value="Unassembled WGS sequence"/>
</dbReference>
<protein>
    <recommendedName>
        <fullName evidence="4">DUF7869 domain-containing protein</fullName>
    </recommendedName>
</protein>
<dbReference type="InterPro" id="IPR029063">
    <property type="entry name" value="SAM-dependent_MTases_sf"/>
</dbReference>
<evidence type="ECO:0000313" key="5">
    <source>
        <dbReference type="EMBL" id="CAK9064870.1"/>
    </source>
</evidence>
<evidence type="ECO:0000256" key="1">
    <source>
        <dbReference type="ARBA" id="ARBA00022603"/>
    </source>
</evidence>
<keyword evidence="2" id="KW-0808">Transferase</keyword>
<gene>
    <name evidence="5" type="ORF">CCMP2556_LOCUS31894</name>
</gene>